<proteinExistence type="predicted"/>
<gene>
    <name evidence="2" type="ORF">Clacol_007750</name>
</gene>
<reference evidence="2" key="1">
    <citation type="submission" date="2021-10" db="EMBL/GenBank/DDBJ databases">
        <title>De novo Genome Assembly of Clathrus columnatus (Basidiomycota, Fungi) Using Illumina and Nanopore Sequence Data.</title>
        <authorList>
            <person name="Ogiso-Tanaka E."/>
            <person name="Itagaki H."/>
            <person name="Hosoya T."/>
            <person name="Hosaka K."/>
        </authorList>
    </citation>
    <scope>NUCLEOTIDE SEQUENCE</scope>
    <source>
        <strain evidence="2">MO-923</strain>
    </source>
</reference>
<accession>A0AAV5AKM7</accession>
<protein>
    <submittedName>
        <fullName evidence="2">Uncharacterized protein</fullName>
    </submittedName>
</protein>
<dbReference type="AlphaFoldDB" id="A0AAV5AKM7"/>
<comment type="caution">
    <text evidence="2">The sequence shown here is derived from an EMBL/GenBank/DDBJ whole genome shotgun (WGS) entry which is preliminary data.</text>
</comment>
<keyword evidence="3" id="KW-1185">Reference proteome</keyword>
<evidence type="ECO:0000256" key="1">
    <source>
        <dbReference type="SAM" id="MobiDB-lite"/>
    </source>
</evidence>
<sequence length="347" mass="40527">MDRKNDPSLHFDIFQSYIIPDILSQHIHSILIDQEQPSWRPFYVLPLVCRAFNQTCRSLIIKIFGIDAAGSQSTSRPNLADDDSDSSESESDYDSGNELTPADMLQYAITVSQRAQRPDSQSNQTYHFHTMETLLEQTSLIRVYTCLALGKLFLNVDIFRPLGVFNGENSHRTERRNLWDEDYDDHQELWGQTNFDEANLHRYFMPLECAQIICDRIVPDRLAMIAARYMAQILPFYHSLHMLTKYSRDLRFNLDREYDLKLIDYTEWVIDSLILLENTEVALDDIMQTGQLIYSFWTRRKIPKETLKLSGIIEALDDVIRAEWFDVPTTLLIRKKATVLILKWTGD</sequence>
<organism evidence="2 3">
    <name type="scientific">Clathrus columnatus</name>
    <dbReference type="NCBI Taxonomy" id="1419009"/>
    <lineage>
        <taxon>Eukaryota</taxon>
        <taxon>Fungi</taxon>
        <taxon>Dikarya</taxon>
        <taxon>Basidiomycota</taxon>
        <taxon>Agaricomycotina</taxon>
        <taxon>Agaricomycetes</taxon>
        <taxon>Phallomycetidae</taxon>
        <taxon>Phallales</taxon>
        <taxon>Clathraceae</taxon>
        <taxon>Clathrus</taxon>
    </lineage>
</organism>
<name>A0AAV5AKM7_9AGAM</name>
<dbReference type="EMBL" id="BPWL01000008">
    <property type="protein sequence ID" value="GJJ13496.1"/>
    <property type="molecule type" value="Genomic_DNA"/>
</dbReference>
<feature type="compositionally biased region" description="Acidic residues" evidence="1">
    <location>
        <begin position="80"/>
        <end position="95"/>
    </location>
</feature>
<dbReference type="Proteomes" id="UP001050691">
    <property type="component" value="Unassembled WGS sequence"/>
</dbReference>
<feature type="region of interest" description="Disordered" evidence="1">
    <location>
        <begin position="70"/>
        <end position="99"/>
    </location>
</feature>
<evidence type="ECO:0000313" key="2">
    <source>
        <dbReference type="EMBL" id="GJJ13496.1"/>
    </source>
</evidence>
<evidence type="ECO:0000313" key="3">
    <source>
        <dbReference type="Proteomes" id="UP001050691"/>
    </source>
</evidence>